<dbReference type="SUPFAM" id="SSF53137">
    <property type="entry name" value="Translational machinery components"/>
    <property type="match status" value="1"/>
</dbReference>
<evidence type="ECO:0000313" key="5">
    <source>
        <dbReference type="Proteomes" id="UP000248349"/>
    </source>
</evidence>
<dbReference type="OrthoDB" id="1654884at2759"/>
<reference evidence="4 5" key="1">
    <citation type="submission" date="2016-12" db="EMBL/GenBank/DDBJ databases">
        <title>The genomes of Aspergillus section Nigri reveals drivers in fungal speciation.</title>
        <authorList>
            <consortium name="DOE Joint Genome Institute"/>
            <person name="Vesth T.C."/>
            <person name="Nybo J."/>
            <person name="Theobald S."/>
            <person name="Brandl J."/>
            <person name="Frisvad J.C."/>
            <person name="Nielsen K.F."/>
            <person name="Lyhne E.K."/>
            <person name="Kogle M.E."/>
            <person name="Kuo A."/>
            <person name="Riley R."/>
            <person name="Clum A."/>
            <person name="Nolan M."/>
            <person name="Lipzen A."/>
            <person name="Salamov A."/>
            <person name="Henrissat B."/>
            <person name="Wiebenga A."/>
            <person name="De Vries R.P."/>
            <person name="Grigoriev I.V."/>
            <person name="Mortensen U.H."/>
            <person name="Andersen M.R."/>
            <person name="Baker S.E."/>
        </authorList>
    </citation>
    <scope>NUCLEOTIDE SEQUENCE [LARGE SCALE GENOMIC DNA]</scope>
    <source>
        <strain evidence="4 5">JOP 1030-1</strain>
    </source>
</reference>
<name>A0A318ZGS3_9EURO</name>
<dbReference type="HAMAP" id="MF_01310">
    <property type="entry name" value="Ribosomal_uS11"/>
    <property type="match status" value="1"/>
</dbReference>
<evidence type="ECO:0000256" key="1">
    <source>
        <dbReference type="ARBA" id="ARBA00006194"/>
    </source>
</evidence>
<comment type="similarity">
    <text evidence="1">Belongs to the universal ribosomal protein uS11 family.</text>
</comment>
<proteinExistence type="inferred from homology"/>
<dbReference type="RefSeq" id="XP_025432167.1">
    <property type="nucleotide sequence ID" value="XM_025574796.1"/>
</dbReference>
<evidence type="ECO:0000313" key="4">
    <source>
        <dbReference type="EMBL" id="PYH46185.1"/>
    </source>
</evidence>
<organism evidence="4 5">
    <name type="scientific">Aspergillus saccharolyticus JOP 1030-1</name>
    <dbReference type="NCBI Taxonomy" id="1450539"/>
    <lineage>
        <taxon>Eukaryota</taxon>
        <taxon>Fungi</taxon>
        <taxon>Dikarya</taxon>
        <taxon>Ascomycota</taxon>
        <taxon>Pezizomycotina</taxon>
        <taxon>Eurotiomycetes</taxon>
        <taxon>Eurotiomycetidae</taxon>
        <taxon>Eurotiales</taxon>
        <taxon>Aspergillaceae</taxon>
        <taxon>Aspergillus</taxon>
        <taxon>Aspergillus subgen. Circumdati</taxon>
    </lineage>
</organism>
<protein>
    <submittedName>
        <fullName evidence="4">Putative 37S ribosomal protein S11</fullName>
    </submittedName>
</protein>
<keyword evidence="3" id="KW-0687">Ribonucleoprotein</keyword>
<keyword evidence="5" id="KW-1185">Reference proteome</keyword>
<dbReference type="InterPro" id="IPR036967">
    <property type="entry name" value="Ribosomal_uS11_sf"/>
</dbReference>
<dbReference type="InterPro" id="IPR001971">
    <property type="entry name" value="Ribosomal_uS11"/>
</dbReference>
<sequence length="234" mass="25990">MNSSFLTTLTRALPSVGRPSQLRISPIKSLRLFSSTPAAHDIEAARDLERQILGTLKPKAATDASKSALDDLFGSTGAGRSPQGTSMQYQRMADSFSMESDMLTQPYADRSPPYHLHVYAHKHNTILTLTRPNGNPMLSLSCGYLGFRKGGRAGFDPAFQLASHFFAQMQERGYMAEIKRMELIFRDFGLGREAFTKVLLGNEGKNIRGTICRVTDSTRIKFGGTRSRHERRLG</sequence>
<dbReference type="GO" id="GO:0006412">
    <property type="term" value="P:translation"/>
    <property type="evidence" value="ECO:0007669"/>
    <property type="project" value="InterPro"/>
</dbReference>
<dbReference type="GeneID" id="37076024"/>
<gene>
    <name evidence="4" type="ORF">BP01DRAFT_355847</name>
</gene>
<dbReference type="GO" id="GO:1990904">
    <property type="term" value="C:ribonucleoprotein complex"/>
    <property type="evidence" value="ECO:0007669"/>
    <property type="project" value="UniProtKB-KW"/>
</dbReference>
<evidence type="ECO:0000256" key="3">
    <source>
        <dbReference type="ARBA" id="ARBA00023274"/>
    </source>
</evidence>
<dbReference type="GO" id="GO:0005840">
    <property type="term" value="C:ribosome"/>
    <property type="evidence" value="ECO:0007669"/>
    <property type="project" value="UniProtKB-KW"/>
</dbReference>
<dbReference type="STRING" id="1450539.A0A318ZGS3"/>
<dbReference type="Proteomes" id="UP000248349">
    <property type="component" value="Unassembled WGS sequence"/>
</dbReference>
<dbReference type="AlphaFoldDB" id="A0A318ZGS3"/>
<dbReference type="EMBL" id="KZ821228">
    <property type="protein sequence ID" value="PYH46185.1"/>
    <property type="molecule type" value="Genomic_DNA"/>
</dbReference>
<evidence type="ECO:0000256" key="2">
    <source>
        <dbReference type="ARBA" id="ARBA00022980"/>
    </source>
</evidence>
<dbReference type="Gene3D" id="3.30.420.80">
    <property type="entry name" value="Ribosomal protein S11"/>
    <property type="match status" value="1"/>
</dbReference>
<dbReference type="PANTHER" id="PTHR11759">
    <property type="entry name" value="40S RIBOSOMAL PROTEIN S14/30S RIBOSOMAL PROTEIN S11"/>
    <property type="match status" value="1"/>
</dbReference>
<accession>A0A318ZGS3</accession>
<keyword evidence="2 4" id="KW-0689">Ribosomal protein</keyword>
<dbReference type="GO" id="GO:0003735">
    <property type="term" value="F:structural constituent of ribosome"/>
    <property type="evidence" value="ECO:0007669"/>
    <property type="project" value="InterPro"/>
</dbReference>